<dbReference type="PROSITE" id="PS51353">
    <property type="entry name" value="ARSC"/>
    <property type="match status" value="1"/>
</dbReference>
<name>E7RZV4_9BURK</name>
<comment type="similarity">
    <text evidence="1 6 7">Belongs to the ArsC family.</text>
</comment>
<sequence length="137" mass="15377">MIRSRVVACRDQITQSKDPAMTSADTITIYHNPRCSTSRKVLDAIRAAGHEPVVVDYLKTGWQRPQLTALLKEAGLTPRQALRTKQEEAKALLAEEASDERILEAMLELPVLVERPIVQTPKGVRLVRPLEKLDEIL</sequence>
<evidence type="ECO:0000256" key="3">
    <source>
        <dbReference type="ARBA" id="ARBA00023002"/>
    </source>
</evidence>
<keyword evidence="9" id="KW-1185">Reference proteome</keyword>
<dbReference type="InterPro" id="IPR006660">
    <property type="entry name" value="Arsenate_reductase-like"/>
</dbReference>
<evidence type="ECO:0000313" key="8">
    <source>
        <dbReference type="EMBL" id="EFV94103.1"/>
    </source>
</evidence>
<gene>
    <name evidence="8" type="primary">arsC</name>
    <name evidence="8" type="ORF">HMPREF0551_2218</name>
</gene>
<dbReference type="AlphaFoldDB" id="E7RZV4"/>
<comment type="catalytic activity">
    <reaction evidence="7">
        <text>[glutaredoxin]-dithiol + arsenate + glutathione + H(+) = glutathionyl-S-S-[glutaredoxin] + arsenite + H2O</text>
        <dbReference type="Rhea" id="RHEA:22016"/>
        <dbReference type="Rhea" id="RHEA-COMP:10729"/>
        <dbReference type="Rhea" id="RHEA-COMP:17668"/>
        <dbReference type="ChEBI" id="CHEBI:15377"/>
        <dbReference type="ChEBI" id="CHEBI:15378"/>
        <dbReference type="ChEBI" id="CHEBI:29242"/>
        <dbReference type="ChEBI" id="CHEBI:29950"/>
        <dbReference type="ChEBI" id="CHEBI:48597"/>
        <dbReference type="ChEBI" id="CHEBI:57925"/>
        <dbReference type="ChEBI" id="CHEBI:146199"/>
        <dbReference type="EC" id="1.20.4.1"/>
    </reaction>
</comment>
<dbReference type="Pfam" id="PF03960">
    <property type="entry name" value="ArsC"/>
    <property type="match status" value="1"/>
</dbReference>
<dbReference type="HOGENOM" id="CLU_116644_0_1_4"/>
<dbReference type="NCBIfam" id="TIGR00014">
    <property type="entry name" value="arsC"/>
    <property type="match status" value="1"/>
</dbReference>
<dbReference type="GO" id="GO:0046685">
    <property type="term" value="P:response to arsenic-containing substance"/>
    <property type="evidence" value="ECO:0007669"/>
    <property type="project" value="UniProtKB-KW"/>
</dbReference>
<dbReference type="InterPro" id="IPR006659">
    <property type="entry name" value="Arsenate_reductase"/>
</dbReference>
<keyword evidence="2" id="KW-0059">Arsenical resistance</keyword>
<dbReference type="Gene3D" id="3.40.30.10">
    <property type="entry name" value="Glutaredoxin"/>
    <property type="match status" value="1"/>
</dbReference>
<keyword evidence="3 7" id="KW-0560">Oxidoreductase</keyword>
<dbReference type="PANTHER" id="PTHR30041:SF5">
    <property type="entry name" value="ARSENATE REDUCTASE-RELATED"/>
    <property type="match status" value="1"/>
</dbReference>
<evidence type="ECO:0000256" key="6">
    <source>
        <dbReference type="PROSITE-ProRule" id="PRU01282"/>
    </source>
</evidence>
<evidence type="ECO:0000313" key="9">
    <source>
        <dbReference type="Proteomes" id="UP000011021"/>
    </source>
</evidence>
<dbReference type="EMBL" id="AEQP01000022">
    <property type="protein sequence ID" value="EFV94103.1"/>
    <property type="molecule type" value="Genomic_DNA"/>
</dbReference>
<evidence type="ECO:0000256" key="1">
    <source>
        <dbReference type="ARBA" id="ARBA00007198"/>
    </source>
</evidence>
<evidence type="ECO:0000256" key="5">
    <source>
        <dbReference type="ARBA" id="ARBA00039879"/>
    </source>
</evidence>
<dbReference type="GO" id="GO:0008794">
    <property type="term" value="F:arsenate reductase (glutaredoxin) activity"/>
    <property type="evidence" value="ECO:0007669"/>
    <property type="project" value="UniProtKB-UniRule"/>
</dbReference>
<comment type="caution">
    <text evidence="8">The sequence shown here is derived from an EMBL/GenBank/DDBJ whole genome shotgun (WGS) entry which is preliminary data.</text>
</comment>
<dbReference type="SUPFAM" id="SSF52833">
    <property type="entry name" value="Thioredoxin-like"/>
    <property type="match status" value="1"/>
</dbReference>
<dbReference type="CDD" id="cd03034">
    <property type="entry name" value="ArsC_ArsC"/>
    <property type="match status" value="1"/>
</dbReference>
<dbReference type="Proteomes" id="UP000011021">
    <property type="component" value="Unassembled WGS sequence"/>
</dbReference>
<dbReference type="EC" id="1.20.4.1" evidence="4 7"/>
<dbReference type="eggNOG" id="COG1393">
    <property type="taxonomic scope" value="Bacteria"/>
</dbReference>
<reference evidence="8 9" key="1">
    <citation type="submission" date="2010-12" db="EMBL/GenBank/DDBJ databases">
        <authorList>
            <person name="Muzny D."/>
            <person name="Qin X."/>
            <person name="Deng J."/>
            <person name="Jiang H."/>
            <person name="Liu Y."/>
            <person name="Qu J."/>
            <person name="Song X.-Z."/>
            <person name="Zhang L."/>
            <person name="Thornton R."/>
            <person name="Coyle M."/>
            <person name="Francisco L."/>
            <person name="Jackson L."/>
            <person name="Javaid M."/>
            <person name="Korchina V."/>
            <person name="Kovar C."/>
            <person name="Mata R."/>
            <person name="Mathew T."/>
            <person name="Ngo R."/>
            <person name="Nguyen L."/>
            <person name="Nguyen N."/>
            <person name="Okwuonu G."/>
            <person name="Ongeri F."/>
            <person name="Pham C."/>
            <person name="Simmons D."/>
            <person name="Wilczek-Boney K."/>
            <person name="Hale W."/>
            <person name="Jakkamsetti A."/>
            <person name="Pham P."/>
            <person name="Ruth R."/>
            <person name="San Lucas F."/>
            <person name="Warren J."/>
            <person name="Zhang J."/>
            <person name="Zhao Z."/>
            <person name="Zhou C."/>
            <person name="Zhu D."/>
            <person name="Lee S."/>
            <person name="Bess C."/>
            <person name="Blankenburg K."/>
            <person name="Forbes L."/>
            <person name="Fu Q."/>
            <person name="Gubbala S."/>
            <person name="Hirani K."/>
            <person name="Jayaseelan J.C."/>
            <person name="Lara F."/>
            <person name="Munidasa M."/>
            <person name="Palculict T."/>
            <person name="Patil S."/>
            <person name="Pu L.-L."/>
            <person name="Saada N."/>
            <person name="Tang L."/>
            <person name="Weissenberger G."/>
            <person name="Zhu Y."/>
            <person name="Hemphill L."/>
            <person name="Shang Y."/>
            <person name="Youmans B."/>
            <person name="Ayvaz T."/>
            <person name="Ross M."/>
            <person name="Santibanez J."/>
            <person name="Aqrawi P."/>
            <person name="Gross S."/>
            <person name="Joshi V."/>
            <person name="Fowler G."/>
            <person name="Nazareth L."/>
            <person name="Reid J."/>
            <person name="Worley K."/>
            <person name="Petrosino J."/>
            <person name="Highlander S."/>
            <person name="Gibbs R."/>
        </authorList>
    </citation>
    <scope>NUCLEOTIDE SEQUENCE [LARGE SCALE GENOMIC DNA]</scope>
    <source>
        <strain evidence="8 9">ATCC 51599</strain>
    </source>
</reference>
<dbReference type="PANTHER" id="PTHR30041">
    <property type="entry name" value="ARSENATE REDUCTASE"/>
    <property type="match status" value="1"/>
</dbReference>
<organism evidence="8 9">
    <name type="scientific">Lautropia mirabilis ATCC 51599</name>
    <dbReference type="NCBI Taxonomy" id="887898"/>
    <lineage>
        <taxon>Bacteria</taxon>
        <taxon>Pseudomonadati</taxon>
        <taxon>Pseudomonadota</taxon>
        <taxon>Betaproteobacteria</taxon>
        <taxon>Burkholderiales</taxon>
        <taxon>Burkholderiaceae</taxon>
        <taxon>Lautropia</taxon>
    </lineage>
</organism>
<evidence type="ECO:0000256" key="4">
    <source>
        <dbReference type="ARBA" id="ARBA00038969"/>
    </source>
</evidence>
<protein>
    <recommendedName>
        <fullName evidence="5 7">Arsenate reductase</fullName>
        <ecNumber evidence="4 7">1.20.4.1</ecNumber>
    </recommendedName>
</protein>
<proteinExistence type="inferred from homology"/>
<evidence type="ECO:0000256" key="7">
    <source>
        <dbReference type="RuleBase" id="RU362029"/>
    </source>
</evidence>
<evidence type="ECO:0000256" key="2">
    <source>
        <dbReference type="ARBA" id="ARBA00022849"/>
    </source>
</evidence>
<dbReference type="InterPro" id="IPR036249">
    <property type="entry name" value="Thioredoxin-like_sf"/>
</dbReference>
<accession>E7RZV4</accession>
<dbReference type="STRING" id="887898.HMPREF0551_2218"/>